<evidence type="ECO:0000256" key="8">
    <source>
        <dbReference type="RuleBase" id="RU363111"/>
    </source>
</evidence>
<dbReference type="PANTHER" id="PTHR23137:SF36">
    <property type="entry name" value="VESICLE TRANSPORT PROTEIN SFT2C"/>
    <property type="match status" value="1"/>
</dbReference>
<dbReference type="InterPro" id="IPR011691">
    <property type="entry name" value="Vesicle_transpt_SFT2"/>
</dbReference>
<evidence type="ECO:0000256" key="4">
    <source>
        <dbReference type="ARBA" id="ARBA00022927"/>
    </source>
</evidence>
<feature type="transmembrane region" description="Helical" evidence="8">
    <location>
        <begin position="316"/>
        <end position="336"/>
    </location>
</feature>
<proteinExistence type="inferred from homology"/>
<evidence type="ECO:0000256" key="9">
    <source>
        <dbReference type="SAM" id="MobiDB-lite"/>
    </source>
</evidence>
<sequence>MAEGDTTPGGADAKSTFGAFRQTFKALGKFTLAERGGQEDSTESVKMVKDVASSAQGEAAPPSWWSVLENASAADVLEKARKRLEAAYEAVPTLEAESTADDVERGEARKSEAPWSGWLQSAKGLQKIVAENADVARKGLGQAAEKAQGMGGDHAKGLASQVSKGLGSFTDGVSVVGGSVSEKTKQARQAAAELQEQSKKKLDQAKTASAAATKGAAERARGAAGSIKGGLDKMGQNMGGLTALTMSPAKLLQFVGLLMAGLFLISMSFSFLPLLAIQPQKFALLFAIGSMVLMSSFGALKGWQAFATQTIQREKLPFTVAYVVGLVGTLVSTILLRSYLMTLFFGALQAFALTYFIASYVPGGKAILNFCGKMCTKATACCMRLVRTG</sequence>
<dbReference type="GO" id="GO:0005737">
    <property type="term" value="C:cytoplasm"/>
    <property type="evidence" value="ECO:0007669"/>
    <property type="project" value="UniProtKB-ARBA"/>
</dbReference>
<feature type="compositionally biased region" description="Low complexity" evidence="9">
    <location>
        <begin position="205"/>
        <end position="215"/>
    </location>
</feature>
<keyword evidence="5 8" id="KW-1133">Transmembrane helix</keyword>
<feature type="transmembrane region" description="Helical" evidence="8">
    <location>
        <begin position="251"/>
        <end position="275"/>
    </location>
</feature>
<dbReference type="GO" id="GO:0012505">
    <property type="term" value="C:endomembrane system"/>
    <property type="evidence" value="ECO:0007669"/>
    <property type="project" value="UniProtKB-ARBA"/>
</dbReference>
<evidence type="ECO:0000256" key="2">
    <source>
        <dbReference type="ARBA" id="ARBA00022448"/>
    </source>
</evidence>
<organism evidence="10">
    <name type="scientific">Noctiluca scintillans</name>
    <name type="common">Sea sparkle</name>
    <name type="synonym">Red tide dinoflagellate</name>
    <dbReference type="NCBI Taxonomy" id="2966"/>
    <lineage>
        <taxon>Eukaryota</taxon>
        <taxon>Sar</taxon>
        <taxon>Alveolata</taxon>
        <taxon>Dinophyceae</taxon>
        <taxon>Noctilucales</taxon>
        <taxon>Noctilucaceae</taxon>
        <taxon>Noctiluca</taxon>
    </lineage>
</organism>
<feature type="transmembrane region" description="Helical" evidence="8">
    <location>
        <begin position="282"/>
        <end position="304"/>
    </location>
</feature>
<feature type="region of interest" description="Disordered" evidence="9">
    <location>
        <begin position="187"/>
        <end position="217"/>
    </location>
</feature>
<evidence type="ECO:0000256" key="7">
    <source>
        <dbReference type="ARBA" id="ARBA00025800"/>
    </source>
</evidence>
<evidence type="ECO:0000256" key="6">
    <source>
        <dbReference type="ARBA" id="ARBA00023136"/>
    </source>
</evidence>
<dbReference type="InterPro" id="IPR007305">
    <property type="entry name" value="Vesicle_transpt_Got1/SFT2"/>
</dbReference>
<keyword evidence="4 8" id="KW-0653">Protein transport</keyword>
<evidence type="ECO:0000256" key="1">
    <source>
        <dbReference type="ARBA" id="ARBA00004141"/>
    </source>
</evidence>
<dbReference type="GO" id="GO:0015031">
    <property type="term" value="P:protein transport"/>
    <property type="evidence" value="ECO:0007669"/>
    <property type="project" value="UniProtKB-KW"/>
</dbReference>
<dbReference type="GO" id="GO:0016020">
    <property type="term" value="C:membrane"/>
    <property type="evidence" value="ECO:0007669"/>
    <property type="project" value="UniProtKB-SubCell"/>
</dbReference>
<gene>
    <name evidence="10" type="ORF">NSCI0253_LOCUS31838</name>
</gene>
<dbReference type="PANTHER" id="PTHR23137">
    <property type="entry name" value="VESICLE TRANSPORT PROTEIN-RELATED"/>
    <property type="match status" value="1"/>
</dbReference>
<feature type="region of interest" description="Disordered" evidence="9">
    <location>
        <begin position="35"/>
        <end position="61"/>
    </location>
</feature>
<dbReference type="GO" id="GO:0016192">
    <property type="term" value="P:vesicle-mediated transport"/>
    <property type="evidence" value="ECO:0007669"/>
    <property type="project" value="InterPro"/>
</dbReference>
<dbReference type="AlphaFoldDB" id="A0A7S1AKS2"/>
<comment type="subcellular location">
    <subcellularLocation>
        <location evidence="1 8">Membrane</location>
        <topology evidence="1 8">Multi-pass membrane protein</topology>
    </subcellularLocation>
</comment>
<dbReference type="Pfam" id="PF04178">
    <property type="entry name" value="Got1"/>
    <property type="match status" value="1"/>
</dbReference>
<feature type="transmembrane region" description="Helical" evidence="8">
    <location>
        <begin position="343"/>
        <end position="361"/>
    </location>
</feature>
<protein>
    <recommendedName>
        <fullName evidence="8">Vesicle transport protein</fullName>
    </recommendedName>
</protein>
<dbReference type="EMBL" id="HBFQ01044908">
    <property type="protein sequence ID" value="CAD8857486.1"/>
    <property type="molecule type" value="Transcribed_RNA"/>
</dbReference>
<evidence type="ECO:0000256" key="3">
    <source>
        <dbReference type="ARBA" id="ARBA00022692"/>
    </source>
</evidence>
<keyword evidence="2 8" id="KW-0813">Transport</keyword>
<keyword evidence="3 8" id="KW-0812">Transmembrane</keyword>
<evidence type="ECO:0000313" key="10">
    <source>
        <dbReference type="EMBL" id="CAD8857486.1"/>
    </source>
</evidence>
<reference evidence="10" key="1">
    <citation type="submission" date="2021-01" db="EMBL/GenBank/DDBJ databases">
        <authorList>
            <person name="Corre E."/>
            <person name="Pelletier E."/>
            <person name="Niang G."/>
            <person name="Scheremetjew M."/>
            <person name="Finn R."/>
            <person name="Kale V."/>
            <person name="Holt S."/>
            <person name="Cochrane G."/>
            <person name="Meng A."/>
            <person name="Brown T."/>
            <person name="Cohen L."/>
        </authorList>
    </citation>
    <scope>NUCLEOTIDE SEQUENCE</scope>
</reference>
<name>A0A7S1AKS2_NOCSC</name>
<keyword evidence="6 8" id="KW-0472">Membrane</keyword>
<accession>A0A7S1AKS2</accession>
<comment type="function">
    <text evidence="8">May be involved in fusion of retrograde transport vesicles derived from an endocytic compartment with the Golgi complex.</text>
</comment>
<evidence type="ECO:0000256" key="5">
    <source>
        <dbReference type="ARBA" id="ARBA00022989"/>
    </source>
</evidence>
<comment type="similarity">
    <text evidence="7 8">Belongs to the SFT2 family.</text>
</comment>